<comment type="caution">
    <text evidence="4">The sequence shown here is derived from an EMBL/GenBank/DDBJ whole genome shotgun (WGS) entry which is preliminary data.</text>
</comment>
<reference evidence="4 5" key="1">
    <citation type="submission" date="2018-06" db="EMBL/GenBank/DDBJ databases">
        <title>Complete Genomes of Monosporascus.</title>
        <authorList>
            <person name="Robinson A.J."/>
            <person name="Natvig D.O."/>
        </authorList>
    </citation>
    <scope>NUCLEOTIDE SEQUENCE [LARGE SCALE GENOMIC DNA]</scope>
    <source>
        <strain evidence="4 5">CBS 110550</strain>
    </source>
</reference>
<dbReference type="EMBL" id="QJNU01000123">
    <property type="protein sequence ID" value="RYP06609.1"/>
    <property type="molecule type" value="Genomic_DNA"/>
</dbReference>
<dbReference type="OrthoDB" id="5296at2759"/>
<evidence type="ECO:0000313" key="4">
    <source>
        <dbReference type="EMBL" id="RYP06609.1"/>
    </source>
</evidence>
<dbReference type="InterPro" id="IPR002347">
    <property type="entry name" value="SDR_fam"/>
</dbReference>
<proteinExistence type="inferred from homology"/>
<dbReference type="AlphaFoldDB" id="A0A4V1XBK9"/>
<sequence length="312" mass="33976">MSFYPVDGKFAIVTGGGSGICHALTKLLLEAGCSVMIADLRLRPEAENTVNAYSHPPAELGRPSAVFHGTDVSDWTNLTSLWEAALQTFGRIDIVVNGAGIFEPPSSAFWHPPGISRFSGDPADATVGQYKTFAVNTVGPIRLAQIALDYWMENRHVEGNLMWISSMTGYTHMMMTPLYYASKAAVVNFAKCLGSLRKILGIRNSCVCPGAVFTPLLDQDHCRGMLRKEDVALTPEQCAAVIMRVLQEPQYGDGNIVETRLDSFNAQPSIREVPLETLYPTGGPLQQIENAMAAEDKVKQELQLHGMRGSAS</sequence>
<dbReference type="PANTHER" id="PTHR44229">
    <property type="entry name" value="15-HYDROXYPROSTAGLANDIN DEHYDROGENASE [NAD(+)]"/>
    <property type="match status" value="1"/>
</dbReference>
<dbReference type="PRINTS" id="PR00081">
    <property type="entry name" value="GDHRDH"/>
</dbReference>
<name>A0A4V1XBK9_9PEZI</name>
<comment type="similarity">
    <text evidence="1 3">Belongs to the short-chain dehydrogenases/reductases (SDR) family.</text>
</comment>
<dbReference type="PANTHER" id="PTHR44229:SF4">
    <property type="entry name" value="15-HYDROXYPROSTAGLANDIN DEHYDROGENASE [NAD(+)]"/>
    <property type="match status" value="1"/>
</dbReference>
<evidence type="ECO:0000313" key="5">
    <source>
        <dbReference type="Proteomes" id="UP000293360"/>
    </source>
</evidence>
<keyword evidence="2" id="KW-0560">Oxidoreductase</keyword>
<dbReference type="SUPFAM" id="SSF51735">
    <property type="entry name" value="NAD(P)-binding Rossmann-fold domains"/>
    <property type="match status" value="1"/>
</dbReference>
<dbReference type="PRINTS" id="PR00080">
    <property type="entry name" value="SDRFAMILY"/>
</dbReference>
<organism evidence="4 5">
    <name type="scientific">Monosporascus ibericus</name>
    <dbReference type="NCBI Taxonomy" id="155417"/>
    <lineage>
        <taxon>Eukaryota</taxon>
        <taxon>Fungi</taxon>
        <taxon>Dikarya</taxon>
        <taxon>Ascomycota</taxon>
        <taxon>Pezizomycotina</taxon>
        <taxon>Sordariomycetes</taxon>
        <taxon>Xylariomycetidae</taxon>
        <taxon>Xylariales</taxon>
        <taxon>Xylariales incertae sedis</taxon>
        <taxon>Monosporascus</taxon>
    </lineage>
</organism>
<evidence type="ECO:0000256" key="1">
    <source>
        <dbReference type="ARBA" id="ARBA00006484"/>
    </source>
</evidence>
<dbReference type="Pfam" id="PF00106">
    <property type="entry name" value="adh_short"/>
    <property type="match status" value="1"/>
</dbReference>
<evidence type="ECO:0000256" key="2">
    <source>
        <dbReference type="ARBA" id="ARBA00023002"/>
    </source>
</evidence>
<dbReference type="Gene3D" id="3.40.50.720">
    <property type="entry name" value="NAD(P)-binding Rossmann-like Domain"/>
    <property type="match status" value="1"/>
</dbReference>
<gene>
    <name evidence="4" type="ORF">DL764_003061</name>
</gene>
<protein>
    <submittedName>
        <fullName evidence="4">Uncharacterized protein</fullName>
    </submittedName>
</protein>
<dbReference type="GO" id="GO:0005737">
    <property type="term" value="C:cytoplasm"/>
    <property type="evidence" value="ECO:0007669"/>
    <property type="project" value="TreeGrafter"/>
</dbReference>
<evidence type="ECO:0000256" key="3">
    <source>
        <dbReference type="RuleBase" id="RU000363"/>
    </source>
</evidence>
<accession>A0A4V1XBK9</accession>
<dbReference type="InterPro" id="IPR036291">
    <property type="entry name" value="NAD(P)-bd_dom_sf"/>
</dbReference>
<keyword evidence="5" id="KW-1185">Reference proteome</keyword>
<dbReference type="GO" id="GO:0016616">
    <property type="term" value="F:oxidoreductase activity, acting on the CH-OH group of donors, NAD or NADP as acceptor"/>
    <property type="evidence" value="ECO:0007669"/>
    <property type="project" value="TreeGrafter"/>
</dbReference>
<dbReference type="Proteomes" id="UP000293360">
    <property type="component" value="Unassembled WGS sequence"/>
</dbReference>
<dbReference type="STRING" id="155417.A0A4V1XBK9"/>